<evidence type="ECO:0000256" key="3">
    <source>
        <dbReference type="ARBA" id="ARBA00023145"/>
    </source>
</evidence>
<dbReference type="EMBL" id="NKXO01000039">
    <property type="protein sequence ID" value="PKQ67033.1"/>
    <property type="molecule type" value="Genomic_DNA"/>
</dbReference>
<comment type="cofactor">
    <cofactor evidence="5">
        <name>Ca(2+)</name>
        <dbReference type="ChEBI" id="CHEBI:29108"/>
    </cofactor>
    <text evidence="5">Binds 1 Ca(2+) ion per dimer.</text>
</comment>
<dbReference type="Gene3D" id="2.30.120.10">
    <property type="match status" value="1"/>
</dbReference>
<evidence type="ECO:0000256" key="5">
    <source>
        <dbReference type="PIRSR" id="PIRSR001227-2"/>
    </source>
</evidence>
<comment type="similarity">
    <text evidence="1">Belongs to the peptidase S45 family.</text>
</comment>
<dbReference type="CDD" id="cd03747">
    <property type="entry name" value="Ntn_PGA_like"/>
    <property type="match status" value="1"/>
</dbReference>
<dbReference type="GO" id="GO:0016811">
    <property type="term" value="F:hydrolase activity, acting on carbon-nitrogen (but not peptide) bonds, in linear amides"/>
    <property type="evidence" value="ECO:0007669"/>
    <property type="project" value="InterPro"/>
</dbReference>
<accession>A0A2N3I9X2</accession>
<reference evidence="6 7" key="1">
    <citation type="submission" date="2017-06" db="EMBL/GenBank/DDBJ databases">
        <title>Raineya orbicola gen. nov., sp. nov. a slightly thermophilic bacterium of the phylum Bacteroidetes and the description of Raineyaceae fam. nov.</title>
        <authorList>
            <person name="Albuquerque L."/>
            <person name="Polonia A.R.M."/>
            <person name="Barroso C."/>
            <person name="Froufe H.J.C."/>
            <person name="Lage O."/>
            <person name="Lobo-Da-Cunha A."/>
            <person name="Egas C."/>
            <person name="Da Costa M.S."/>
        </authorList>
    </citation>
    <scope>NUCLEOTIDE SEQUENCE [LARGE SCALE GENOMIC DNA]</scope>
    <source>
        <strain evidence="6 7">SPSPC-11</strain>
    </source>
</reference>
<dbReference type="RefSeq" id="WP_101359461.1">
    <property type="nucleotide sequence ID" value="NZ_NKXO01000039.1"/>
</dbReference>
<gene>
    <name evidence="6" type="ORF">Rain11_2196</name>
</gene>
<name>A0A2N3I9X2_9BACT</name>
<dbReference type="AlphaFoldDB" id="A0A2N3I9X2"/>
<dbReference type="InterPro" id="IPR029055">
    <property type="entry name" value="Ntn_hydrolases_N"/>
</dbReference>
<comment type="caution">
    <text evidence="6">The sequence shown here is derived from an EMBL/GenBank/DDBJ whole genome shotgun (WGS) entry which is preliminary data.</text>
</comment>
<organism evidence="6 7">
    <name type="scientific">Raineya orbicola</name>
    <dbReference type="NCBI Taxonomy" id="2016530"/>
    <lineage>
        <taxon>Bacteria</taxon>
        <taxon>Pseudomonadati</taxon>
        <taxon>Bacteroidota</taxon>
        <taxon>Cytophagia</taxon>
        <taxon>Cytophagales</taxon>
        <taxon>Raineyaceae</taxon>
        <taxon>Raineya</taxon>
    </lineage>
</organism>
<keyword evidence="2" id="KW-0378">Hydrolase</keyword>
<dbReference type="Proteomes" id="UP000233387">
    <property type="component" value="Unassembled WGS sequence"/>
</dbReference>
<dbReference type="InterPro" id="IPR014395">
    <property type="entry name" value="Pen/GL7ACA/AHL_acylase"/>
</dbReference>
<dbReference type="InterPro" id="IPR043147">
    <property type="entry name" value="Penicillin_amidase_A-knob"/>
</dbReference>
<sequence>MKVFRAVIIIFWSAFLAIALQFRLAEIPFLKNYIPEQLASAPPLGRFLDPFNGFWQNAEAKKRPTEIKIQVPELKNKVEIWLDSRLVPHIFAQNDYDLYFAQGYMIASERLWQMDFLTRFAAGRLSEVLGEKALEIDRSQRRMGILHSAERTLANLKDSISKMVLQAYADGVNAYIASLKPHQFPLEYKILDYAPEQWSPLKSVLMLKYMAYDLSIAYTDDFANSLAASMYSEKAIDSLFPNTPYRIEPVIPQKTSLDFKPLKKPQRPPKYDSISRALHQNLKELQSLLQAQAAGEKVKGSNNWAVGAKKSETGFPILAGDPHLSLKLPSIWYEMQLISPTCNVYGVTLPGTPTIVIGFNEKIAWSLTNAYTDASDFYQIRFKDDKLDEYWHNGTWKKTITRKETIKVRGREKEVVDYIRYTHHGAIVLESPAKLVAGEPNKLYSLEVPYRHALRWTAHDTTTNEIIAFYKLNRATNYKEFQESFVTFGYPTQVVAYADVDKNIALQVIGKIPLRWNGQGKYILDGSNSTYEYQEFIPYSQNPKVFNPEQQYVASANQLIADTLTYPYYLGYEYVSPERAIRINERLRSWTKVKYEQMRELQNDVLGIHARELLPALLSLLDSTQISKEGQKILQILKKWDYLYKAESLGATCFEAWYDELRKAIWADELGSISHYPVTDQMIRIVLKDTTSHWIDNKNTKEIKETLKILVQESFEKATQILQSKHQGNDENWAWGKYKGFELKHLLIPNLGIKNLMTSGSKRTVNATGSDHGPSWRMIVMLGANTPKAYGIYPGGQSGNPGSFYYDNMVENWRLGELEELIFLKNTQSRNPKILTKIVMETN</sequence>
<keyword evidence="5" id="KW-0479">Metal-binding</keyword>
<dbReference type="PANTHER" id="PTHR34218">
    <property type="entry name" value="PEPTIDASE S45 PENICILLIN AMIDASE"/>
    <property type="match status" value="1"/>
</dbReference>
<feature type="binding site" evidence="5">
    <location>
        <position position="373"/>
    </location>
    <ligand>
        <name>Ca(2+)</name>
        <dbReference type="ChEBI" id="CHEBI:29108"/>
    </ligand>
</feature>
<dbReference type="Gene3D" id="3.60.20.10">
    <property type="entry name" value="Glutamine Phosphoribosylpyrophosphate, subunit 1, domain 1"/>
    <property type="match status" value="1"/>
</dbReference>
<dbReference type="PANTHER" id="PTHR34218:SF4">
    <property type="entry name" value="ACYL-HOMOSERINE LACTONE ACYLASE QUIP"/>
    <property type="match status" value="1"/>
</dbReference>
<dbReference type="SUPFAM" id="SSF56235">
    <property type="entry name" value="N-terminal nucleophile aminohydrolases (Ntn hydrolases)"/>
    <property type="match status" value="1"/>
</dbReference>
<evidence type="ECO:0000313" key="7">
    <source>
        <dbReference type="Proteomes" id="UP000233387"/>
    </source>
</evidence>
<dbReference type="InterPro" id="IPR002692">
    <property type="entry name" value="S45"/>
</dbReference>
<dbReference type="Gene3D" id="1.10.1400.10">
    <property type="match status" value="1"/>
</dbReference>
<evidence type="ECO:0000256" key="4">
    <source>
        <dbReference type="PIRSR" id="PIRSR001227-1"/>
    </source>
</evidence>
<evidence type="ECO:0000256" key="1">
    <source>
        <dbReference type="ARBA" id="ARBA00006586"/>
    </source>
</evidence>
<keyword evidence="3" id="KW-0865">Zymogen</keyword>
<dbReference type="Pfam" id="PF01804">
    <property type="entry name" value="Penicil_amidase"/>
    <property type="match status" value="1"/>
</dbReference>
<dbReference type="GO" id="GO:0046872">
    <property type="term" value="F:metal ion binding"/>
    <property type="evidence" value="ECO:0007669"/>
    <property type="project" value="UniProtKB-KW"/>
</dbReference>
<keyword evidence="5" id="KW-0106">Calcium</keyword>
<dbReference type="Gene3D" id="1.10.439.10">
    <property type="entry name" value="Penicillin Amidohydrolase, domain 1"/>
    <property type="match status" value="1"/>
</dbReference>
<dbReference type="PIRSF" id="PIRSF001227">
    <property type="entry name" value="Pen_acylase"/>
    <property type="match status" value="1"/>
</dbReference>
<dbReference type="OrthoDB" id="9759796at2"/>
<feature type="binding site" evidence="5">
    <location>
        <position position="376"/>
    </location>
    <ligand>
        <name>Ca(2+)</name>
        <dbReference type="ChEBI" id="CHEBI:29108"/>
    </ligand>
</feature>
<protein>
    <submittedName>
        <fullName evidence="6">Protein related to penicillin acylase</fullName>
    </submittedName>
</protein>
<feature type="active site" description="Nucleophile" evidence="4">
    <location>
        <position position="301"/>
    </location>
</feature>
<evidence type="ECO:0000256" key="2">
    <source>
        <dbReference type="ARBA" id="ARBA00022801"/>
    </source>
</evidence>
<proteinExistence type="inferred from homology"/>
<keyword evidence="7" id="KW-1185">Reference proteome</keyword>
<dbReference type="InterPro" id="IPR043146">
    <property type="entry name" value="Penicillin_amidase_N_B-knob"/>
</dbReference>
<evidence type="ECO:0000313" key="6">
    <source>
        <dbReference type="EMBL" id="PKQ67033.1"/>
    </source>
</evidence>
<dbReference type="GO" id="GO:0017000">
    <property type="term" value="P:antibiotic biosynthetic process"/>
    <property type="evidence" value="ECO:0007669"/>
    <property type="project" value="InterPro"/>
</dbReference>
<dbReference type="InterPro" id="IPR023343">
    <property type="entry name" value="Penicillin_amidase_dom1"/>
</dbReference>